<organism evidence="10">
    <name type="scientific">Caligus clemensi</name>
    <name type="common">Sea louse</name>
    <dbReference type="NCBI Taxonomy" id="344056"/>
    <lineage>
        <taxon>Eukaryota</taxon>
        <taxon>Metazoa</taxon>
        <taxon>Ecdysozoa</taxon>
        <taxon>Arthropoda</taxon>
        <taxon>Crustacea</taxon>
        <taxon>Multicrustacea</taxon>
        <taxon>Hexanauplia</taxon>
        <taxon>Copepoda</taxon>
        <taxon>Siphonostomatoida</taxon>
        <taxon>Caligidae</taxon>
        <taxon>Caligus</taxon>
    </lineage>
</organism>
<evidence type="ECO:0000256" key="5">
    <source>
        <dbReference type="ARBA" id="ARBA00022824"/>
    </source>
</evidence>
<keyword evidence="4 9" id="KW-0812">Transmembrane</keyword>
<dbReference type="GO" id="GO:0005773">
    <property type="term" value="C:vacuole"/>
    <property type="evidence" value="ECO:0007669"/>
    <property type="project" value="GOC"/>
</dbReference>
<reference evidence="10" key="1">
    <citation type="submission" date="2009-03" db="EMBL/GenBank/DDBJ databases">
        <title>Caligus clemensi ESTs and full-length cDNAs.</title>
        <authorList>
            <person name="Yasuike M."/>
            <person name="von Schalburg K."/>
            <person name="Cooper G."/>
            <person name="Leong J."/>
            <person name="Jones S.R.M."/>
            <person name="Koop B.F."/>
        </authorList>
    </citation>
    <scope>NUCLEOTIDE SEQUENCE</scope>
    <source>
        <tissue evidence="10">Whole</tissue>
    </source>
</reference>
<evidence type="ECO:0000256" key="3">
    <source>
        <dbReference type="ARBA" id="ARBA00015033"/>
    </source>
</evidence>
<dbReference type="AlphaFoldDB" id="C1C182"/>
<evidence type="ECO:0000256" key="7">
    <source>
        <dbReference type="ARBA" id="ARBA00023136"/>
    </source>
</evidence>
<keyword evidence="6 9" id="KW-1133">Transmembrane helix</keyword>
<dbReference type="GO" id="GO:0006624">
    <property type="term" value="P:vacuolar protein processing"/>
    <property type="evidence" value="ECO:0007669"/>
    <property type="project" value="TreeGrafter"/>
</dbReference>
<protein>
    <recommendedName>
        <fullName evidence="3">Transmembrane protein 208</fullName>
    </recommendedName>
</protein>
<feature type="region of interest" description="Disordered" evidence="8">
    <location>
        <begin position="155"/>
        <end position="180"/>
    </location>
</feature>
<feature type="transmembrane region" description="Helical" evidence="9">
    <location>
        <begin position="108"/>
        <end position="132"/>
    </location>
</feature>
<evidence type="ECO:0000256" key="6">
    <source>
        <dbReference type="ARBA" id="ARBA00022989"/>
    </source>
</evidence>
<accession>C1C182</accession>
<dbReference type="EMBL" id="BT080611">
    <property type="protein sequence ID" value="ACO15035.1"/>
    <property type="molecule type" value="mRNA"/>
</dbReference>
<dbReference type="GO" id="GO:0005789">
    <property type="term" value="C:endoplasmic reticulum membrane"/>
    <property type="evidence" value="ECO:0007669"/>
    <property type="project" value="UniProtKB-SubCell"/>
</dbReference>
<evidence type="ECO:0000256" key="8">
    <source>
        <dbReference type="SAM" id="MobiDB-lite"/>
    </source>
</evidence>
<comment type="subcellular location">
    <subcellularLocation>
        <location evidence="1">Endoplasmic reticulum membrane</location>
        <topology evidence="1">Multi-pass membrane protein</topology>
    </subcellularLocation>
</comment>
<comment type="similarity">
    <text evidence="2">Belongs to the TMEM208 family.</text>
</comment>
<dbReference type="PANTHER" id="PTHR13505">
    <property type="entry name" value="TRANSMEMBRANE PROTEIN 208"/>
    <property type="match status" value="1"/>
</dbReference>
<sequence length="180" mass="20386">MEEFAKKKGKEATRGSKQIVKENAETIQFYRNIILGSNGMYFLIMTLLGPRYGYTEILCFLLSASLCISGYQFFSYFGSPTLAENGSVLDTGIDLNITSGVSEHVKDLIILVGFAQVLSLFSNYFWLLLLLIPARGFWMLWKSVIAPWLFAPAPEEDTSAGPESKKTKKMERKMKRMQVR</sequence>
<name>C1C182_CALCM</name>
<dbReference type="InterPro" id="IPR008506">
    <property type="entry name" value="SND2/TMEM208"/>
</dbReference>
<feature type="transmembrane region" description="Helical" evidence="9">
    <location>
        <begin position="57"/>
        <end position="77"/>
    </location>
</feature>
<evidence type="ECO:0000256" key="4">
    <source>
        <dbReference type="ARBA" id="ARBA00022692"/>
    </source>
</evidence>
<evidence type="ECO:0000313" key="10">
    <source>
        <dbReference type="EMBL" id="ACO15035.1"/>
    </source>
</evidence>
<keyword evidence="7 9" id="KW-0472">Membrane</keyword>
<feature type="compositionally biased region" description="Basic residues" evidence="8">
    <location>
        <begin position="166"/>
        <end position="180"/>
    </location>
</feature>
<evidence type="ECO:0000256" key="1">
    <source>
        <dbReference type="ARBA" id="ARBA00004477"/>
    </source>
</evidence>
<dbReference type="Pfam" id="PF05620">
    <property type="entry name" value="TMEM208_SND2"/>
    <property type="match status" value="1"/>
</dbReference>
<evidence type="ECO:0000256" key="9">
    <source>
        <dbReference type="SAM" id="Phobius"/>
    </source>
</evidence>
<evidence type="ECO:0000256" key="2">
    <source>
        <dbReference type="ARBA" id="ARBA00009950"/>
    </source>
</evidence>
<gene>
    <name evidence="10" type="primary">TM208</name>
</gene>
<keyword evidence="5" id="KW-0256">Endoplasmic reticulum</keyword>
<proteinExistence type="evidence at transcript level"/>
<dbReference type="PANTHER" id="PTHR13505:SF7">
    <property type="entry name" value="TRANSMEMBRANE PROTEIN 208"/>
    <property type="match status" value="1"/>
</dbReference>